<dbReference type="InterPro" id="IPR028081">
    <property type="entry name" value="Leu-bd"/>
</dbReference>
<dbReference type="Proteomes" id="UP000737171">
    <property type="component" value="Unassembled WGS sequence"/>
</dbReference>
<dbReference type="PANTHER" id="PTHR47235:SF1">
    <property type="entry name" value="BLR6548 PROTEIN"/>
    <property type="match status" value="1"/>
</dbReference>
<evidence type="ECO:0000313" key="5">
    <source>
        <dbReference type="EMBL" id="NRF72297.1"/>
    </source>
</evidence>
<dbReference type="InterPro" id="IPR028082">
    <property type="entry name" value="Peripla_BP_I"/>
</dbReference>
<reference evidence="5 6" key="1">
    <citation type="submission" date="2020-05" db="EMBL/GenBank/DDBJ databases">
        <title>Aquincola sp. isolate from soil.</title>
        <authorList>
            <person name="Han J."/>
            <person name="Kim D.-U."/>
        </authorList>
    </citation>
    <scope>NUCLEOTIDE SEQUENCE [LARGE SCALE GENOMIC DNA]</scope>
    <source>
        <strain evidence="5 6">S2</strain>
    </source>
</reference>
<protein>
    <submittedName>
        <fullName evidence="5">ABC transporter substrate-binding protein</fullName>
    </submittedName>
</protein>
<keyword evidence="2 3" id="KW-0732">Signal</keyword>
<gene>
    <name evidence="5" type="ORF">HLB44_35500</name>
</gene>
<keyword evidence="6" id="KW-1185">Reference proteome</keyword>
<evidence type="ECO:0000313" key="6">
    <source>
        <dbReference type="Proteomes" id="UP000737171"/>
    </source>
</evidence>
<comment type="caution">
    <text evidence="5">The sequence shown here is derived from an EMBL/GenBank/DDBJ whole genome shotgun (WGS) entry which is preliminary data.</text>
</comment>
<organism evidence="5 6">
    <name type="scientific">Pseudaquabacterium terrae</name>
    <dbReference type="NCBI Taxonomy" id="2732868"/>
    <lineage>
        <taxon>Bacteria</taxon>
        <taxon>Pseudomonadati</taxon>
        <taxon>Pseudomonadota</taxon>
        <taxon>Betaproteobacteria</taxon>
        <taxon>Burkholderiales</taxon>
        <taxon>Sphaerotilaceae</taxon>
        <taxon>Pseudaquabacterium</taxon>
    </lineage>
</organism>
<evidence type="ECO:0000259" key="4">
    <source>
        <dbReference type="Pfam" id="PF13458"/>
    </source>
</evidence>
<dbReference type="SUPFAM" id="SSF53822">
    <property type="entry name" value="Periplasmic binding protein-like I"/>
    <property type="match status" value="1"/>
</dbReference>
<name>A0ABX2EUH4_9BURK</name>
<sequence length="369" mass="39329">MFNLKSIAWLGLAQLLLAPLSQAQILVGQTAAFNGPDSAYVREARTGATLYFDAVNEQGGVHGQKIELVSIDDGDDPQRAAHNVRALMAGWNTLALFMSHGTSTSQAAAAVLPAYRAPLVGPSSGAQSLRQPVHPYVFNVRASYRREVQQAVQAMQRLGLERLAVVQVGNAFGDDAAVGVVDAVPAVRPVLSETFDPERPDFDAIGARVAKSNAQLVLFIADSAAVAAGVRALRDAGSRAQVITLSNNASPAFIQRLGPLARGVIVTQVFPYERSMVSPLVKRAMDVGRTRGIHELTQPLMEGFAAAQVLVEGLRRAGPKPTREKLVTALNGIARLNIGGVMIDYSPTDHTGTTYADMAVISELGRFQR</sequence>
<dbReference type="EMBL" id="JABRWJ010000022">
    <property type="protein sequence ID" value="NRF72297.1"/>
    <property type="molecule type" value="Genomic_DNA"/>
</dbReference>
<evidence type="ECO:0000256" key="1">
    <source>
        <dbReference type="ARBA" id="ARBA00010062"/>
    </source>
</evidence>
<evidence type="ECO:0000256" key="3">
    <source>
        <dbReference type="SAM" id="SignalP"/>
    </source>
</evidence>
<evidence type="ECO:0000256" key="2">
    <source>
        <dbReference type="ARBA" id="ARBA00022729"/>
    </source>
</evidence>
<dbReference type="RefSeq" id="WP_173135252.1">
    <property type="nucleotide sequence ID" value="NZ_JABRWJ010000022.1"/>
</dbReference>
<dbReference type="Pfam" id="PF13458">
    <property type="entry name" value="Peripla_BP_6"/>
    <property type="match status" value="1"/>
</dbReference>
<proteinExistence type="inferred from homology"/>
<feature type="signal peptide" evidence="3">
    <location>
        <begin position="1"/>
        <end position="23"/>
    </location>
</feature>
<feature type="domain" description="Leucine-binding protein" evidence="4">
    <location>
        <begin position="25"/>
        <end position="359"/>
    </location>
</feature>
<dbReference type="CDD" id="cd06326">
    <property type="entry name" value="PBP1_ABC_ligand_binding-like"/>
    <property type="match status" value="1"/>
</dbReference>
<dbReference type="PANTHER" id="PTHR47235">
    <property type="entry name" value="BLR6548 PROTEIN"/>
    <property type="match status" value="1"/>
</dbReference>
<feature type="chain" id="PRO_5045461364" evidence="3">
    <location>
        <begin position="24"/>
        <end position="369"/>
    </location>
</feature>
<comment type="similarity">
    <text evidence="1">Belongs to the leucine-binding protein family.</text>
</comment>
<accession>A0ABX2EUH4</accession>
<dbReference type="Gene3D" id="3.40.50.2300">
    <property type="match status" value="2"/>
</dbReference>